<feature type="compositionally biased region" description="Polar residues" evidence="3">
    <location>
        <begin position="754"/>
        <end position="766"/>
    </location>
</feature>
<feature type="compositionally biased region" description="Basic and acidic residues" evidence="3">
    <location>
        <begin position="669"/>
        <end position="691"/>
    </location>
</feature>
<comment type="caution">
    <text evidence="4">The sequence shown here is derived from an EMBL/GenBank/DDBJ whole genome shotgun (WGS) entry which is preliminary data.</text>
</comment>
<dbReference type="EMBL" id="LVLJ01000808">
    <property type="protein sequence ID" value="OAE32502.1"/>
    <property type="molecule type" value="Genomic_DNA"/>
</dbReference>
<protein>
    <submittedName>
        <fullName evidence="4">Uncharacterized protein</fullName>
    </submittedName>
</protein>
<feature type="compositionally biased region" description="Polar residues" evidence="3">
    <location>
        <begin position="692"/>
        <end position="715"/>
    </location>
</feature>
<dbReference type="InterPro" id="IPR052993">
    <property type="entry name" value="CFA-57"/>
</dbReference>
<feature type="region of interest" description="Disordered" evidence="3">
    <location>
        <begin position="1645"/>
        <end position="1730"/>
    </location>
</feature>
<evidence type="ECO:0000256" key="3">
    <source>
        <dbReference type="SAM" id="MobiDB-lite"/>
    </source>
</evidence>
<feature type="compositionally biased region" description="Polar residues" evidence="3">
    <location>
        <begin position="600"/>
        <end position="617"/>
    </location>
</feature>
<sequence length="1938" mass="214714">MTKSRHRKSRWQDPVLAAGLVKQIQRKFYPLYAFGFEGIPGKRAQIACVDSNLIAYAIGGSLVFHKRAHLLKRTILTFGVLVQSIVWVTSSPGGNLVAACERLKTGHHQVSIIDVKKLEAVQTIGGLVTGEYGACAFSENERLVITACNIDESAQVDFWDLKEGRVLITSLVPYAVNKITINPLDDEESAMSGPLHFKFWSIQGGVKKETSIQGLNGRHDQKMTITDHVWLADTSVAISTAEGFIFIVRDNVVQHKYTDTGHTICLLSIGRGFFCGRTDGTLTQFIGFELAKVKMQEKESPYAEVKCVTLLSGYSQISSIAMPPHGEKLLYIVEGETVLKVHLDISEDEDAILGSETNLARTVHLSVFTMKGITGIDVCEQRMIVVTCSADKIIRVWNYNKLVCEIAHLCDEAPQLVTVSPWGHYLFVTMARCIQVYRILGYKLQHCKDISSMKNIRHLKYSPSGHLVAAANSREIVLIDAYTWKVSAILKGHTGVVTTLAWSSDSMYVASAGADGAIYAWFLDGGHRYLEYVIKGSIHTCLLFDPARTCIISCGPTLPIRVIDTDKKVGLSYGREFKFLPEILATSSELEPDDSPPGSECSSVQGTSKGSQRGSIQESHRGSVRGSIQESHRGSVQGSIHESHRGSFHDSHRGSVQGVHKGDAQGNIHESHRGSIHDSHRGSVQDSHRGSVQDSQRGSGQRGRTQESYLGSQRGSVHGSHRGSLQESQRGSVQGTHRGSLLEIQRERAERSNRGSSENVLETSTYAAKAPEKVQERVEAKKGDGTNLEGSWVQHRYRSNCIFELTLEKPVNFIVGLFKKGLLITAAPNGDLRLYAYPFSRDKPNLLKEVILFPSDSICFSSKRLTKLLTGRNVPEARTPLMLPGEITGLGLDVERSLIFASSNSGALFVAAVEQDIVGAKEEDADGYETPPPEVPPPDMPLINLYLTDAGSDAHNLLLERDEVDEMKHDLIEFKVKMAREAKDAYFKHQRDELDWACEMKERETAFLAREKDYIVKVKILEHNLHTAVSEKEATIQSLLNAHSETTQQLQDYFQDKLAQELDRSHISRKQAQKDRTTLENEMRSKENIYLEKLVALERQLEDAEARADERVHKVREECNKEIEHYKLEMEEDLLISDDELNKAFEKLNHDVSAEKDRADSIYHSLMAEKRNVMHIEKQMKEMEEAHIAHVTTIEKLNKEVGVLKKLATELDFEKRTLRQVLIETEEKSQHLVSERKDQETKTVVRDFKIKQLKKVEGPLKEATAELRSKLREMESHQLGHVLEMKRQGLVAAALRAKIQNLEEEAEELENQLHERDSYVNMFTQALCRLVQEHEVAEWPQLTKQLYFTYVKDVHRTAVAEGSDTYTHLLHQRENLEKFVAILKREIARSEERNWNDSRHYMQQNIDLLHEFGEAQRNVRRLAFLSQKYQGEMAYWKSIAAKKCPSVFSAARASLVSPMLDQRSSSISRCSKNTPWAKHRQTTSAHVTGDSAGSNSSRRGSRTSTASALQQAKFESALLHDAERVREQSRSSTPLANIVKPYAHRGSVPQAASLRYSFTQQLLGEQRQWSSSSELPDEIDRAKMLALNIEVIDLRKKIATKDKEILRLTRDQRKVSGDYLPRSRSASILVHAPVDDATAIPAAQDPTTAAAMPLPRRPSTAAAPRRRSSSRSRLESPGGVGVGVGAGAGSTTDLAQKFPQENEIISMDSSAGITTPSSATDAAEQEQGRGEPMSAIALLEEHRAIAMAAQAGKAGKRKSVTLQVEEPSASGDRRASGGAGERERERRGSIMAALTERRASVAAAAEQVQRRVSSIAPAIAPVVAAAPITKERRPSAERRRSATPPPAAPAADAADAPPPTPVAPIEGQGVSTISSSSSSAQPDEVVVSAPVAVEENAPLSAEVSTPAQEVVQDETIQPSNATESVDTENSKQLPSSEI</sequence>
<feature type="compositionally biased region" description="Polar residues" evidence="3">
    <location>
        <begin position="1464"/>
        <end position="1474"/>
    </location>
</feature>
<dbReference type="InterPro" id="IPR015943">
    <property type="entry name" value="WD40/YVTN_repeat-like_dom_sf"/>
</dbReference>
<keyword evidence="5" id="KW-1185">Reference proteome</keyword>
<feature type="compositionally biased region" description="Polar residues" evidence="3">
    <location>
        <begin position="1914"/>
        <end position="1924"/>
    </location>
</feature>
<feature type="compositionally biased region" description="Low complexity" evidence="3">
    <location>
        <begin position="1491"/>
        <end position="1506"/>
    </location>
</feature>
<name>A0A176WJH9_MARPO</name>
<feature type="compositionally biased region" description="Polar residues" evidence="3">
    <location>
        <begin position="626"/>
        <end position="640"/>
    </location>
</feature>
<feature type="region of interest" description="Disordered" evidence="3">
    <location>
        <begin position="1750"/>
        <end position="1791"/>
    </location>
</feature>
<gene>
    <name evidence="4" type="ORF">AXG93_3242s1240</name>
</gene>
<reference evidence="4" key="1">
    <citation type="submission" date="2016-03" db="EMBL/GenBank/DDBJ databases">
        <title>Mechanisms controlling the formation of the plant cell surface in tip-growing cells are functionally conserved among land plants.</title>
        <authorList>
            <person name="Honkanen S."/>
            <person name="Jones V.A."/>
            <person name="Morieri G."/>
            <person name="Champion C."/>
            <person name="Hetherington A.J."/>
            <person name="Kelly S."/>
            <person name="Saint-Marcoux D."/>
            <person name="Proust H."/>
            <person name="Prescott H."/>
            <person name="Dolan L."/>
        </authorList>
    </citation>
    <scope>NUCLEOTIDE SEQUENCE [LARGE SCALE GENOMIC DNA]</scope>
    <source>
        <tissue evidence="4">Whole gametophyte</tissue>
    </source>
</reference>
<dbReference type="SMART" id="SM00320">
    <property type="entry name" value="WD40"/>
    <property type="match status" value="5"/>
</dbReference>
<feature type="compositionally biased region" description="Basic and acidic residues" evidence="3">
    <location>
        <begin position="744"/>
        <end position="753"/>
    </location>
</feature>
<feature type="region of interest" description="Disordered" evidence="3">
    <location>
        <begin position="1464"/>
        <end position="1506"/>
    </location>
</feature>
<dbReference type="PROSITE" id="PS50294">
    <property type="entry name" value="WD_REPEATS_REGION"/>
    <property type="match status" value="1"/>
</dbReference>
<dbReference type="PANTHER" id="PTHR32215:SF15">
    <property type="entry name" value="CILIA- AND FLAGELLA-ASSOCIATED PROTEIN 57"/>
    <property type="match status" value="1"/>
</dbReference>
<dbReference type="InterPro" id="IPR011047">
    <property type="entry name" value="Quinoprotein_ADH-like_sf"/>
</dbReference>
<feature type="region of interest" description="Disordered" evidence="3">
    <location>
        <begin position="1822"/>
        <end position="1938"/>
    </location>
</feature>
<feature type="repeat" description="WD" evidence="1">
    <location>
        <begin position="490"/>
        <end position="521"/>
    </location>
</feature>
<feature type="compositionally biased region" description="Polar residues" evidence="3">
    <location>
        <begin position="723"/>
        <end position="737"/>
    </location>
</feature>
<dbReference type="PROSITE" id="PS50082">
    <property type="entry name" value="WD_REPEATS_2"/>
    <property type="match status" value="1"/>
</dbReference>
<feature type="coiled-coil region" evidence="2">
    <location>
        <begin position="1285"/>
        <end position="1322"/>
    </location>
</feature>
<feature type="compositionally biased region" description="Polar residues" evidence="3">
    <location>
        <begin position="1707"/>
        <end position="1720"/>
    </location>
</feature>
<keyword evidence="1" id="KW-0853">WD repeat</keyword>
<dbReference type="Pfam" id="PF00400">
    <property type="entry name" value="WD40"/>
    <property type="match status" value="2"/>
</dbReference>
<feature type="compositionally biased region" description="Gly residues" evidence="3">
    <location>
        <begin position="1678"/>
        <end position="1688"/>
    </location>
</feature>
<keyword evidence="2" id="KW-0175">Coiled coil</keyword>
<evidence type="ECO:0000313" key="5">
    <source>
        <dbReference type="Proteomes" id="UP000077202"/>
    </source>
</evidence>
<feature type="compositionally biased region" description="Basic and acidic residues" evidence="3">
    <location>
        <begin position="1771"/>
        <end position="1788"/>
    </location>
</feature>
<evidence type="ECO:0000256" key="1">
    <source>
        <dbReference type="PROSITE-ProRule" id="PRU00221"/>
    </source>
</evidence>
<feature type="compositionally biased region" description="Low complexity" evidence="3">
    <location>
        <begin position="1874"/>
        <end position="1898"/>
    </location>
</feature>
<feature type="compositionally biased region" description="Basic and acidic residues" evidence="3">
    <location>
        <begin position="641"/>
        <end position="653"/>
    </location>
</feature>
<dbReference type="Proteomes" id="UP000077202">
    <property type="component" value="Unassembled WGS sequence"/>
</dbReference>
<dbReference type="SUPFAM" id="SSF50998">
    <property type="entry name" value="Quinoprotein alcohol dehydrogenase-like"/>
    <property type="match status" value="1"/>
</dbReference>
<dbReference type="PANTHER" id="PTHR32215">
    <property type="entry name" value="CILIA- AND FLAGELLA-ASSOCIATED PROTEIN 57"/>
    <property type="match status" value="1"/>
</dbReference>
<dbReference type="Gene3D" id="2.130.10.10">
    <property type="entry name" value="YVTN repeat-like/Quinoprotein amine dehydrogenase"/>
    <property type="match status" value="2"/>
</dbReference>
<feature type="coiled-coil region" evidence="2">
    <location>
        <begin position="1166"/>
        <end position="1224"/>
    </location>
</feature>
<feature type="region of interest" description="Disordered" evidence="3">
    <location>
        <begin position="588"/>
        <end position="773"/>
    </location>
</feature>
<dbReference type="InterPro" id="IPR001680">
    <property type="entry name" value="WD40_rpt"/>
</dbReference>
<organism evidence="4 5">
    <name type="scientific">Marchantia polymorpha subsp. ruderalis</name>
    <dbReference type="NCBI Taxonomy" id="1480154"/>
    <lineage>
        <taxon>Eukaryota</taxon>
        <taxon>Viridiplantae</taxon>
        <taxon>Streptophyta</taxon>
        <taxon>Embryophyta</taxon>
        <taxon>Marchantiophyta</taxon>
        <taxon>Marchantiopsida</taxon>
        <taxon>Marchantiidae</taxon>
        <taxon>Marchantiales</taxon>
        <taxon>Marchantiaceae</taxon>
        <taxon>Marchantia</taxon>
    </lineage>
</organism>
<feature type="coiled-coil region" evidence="2">
    <location>
        <begin position="1069"/>
        <end position="1118"/>
    </location>
</feature>
<evidence type="ECO:0000313" key="4">
    <source>
        <dbReference type="EMBL" id="OAE32502.1"/>
    </source>
</evidence>
<evidence type="ECO:0000256" key="2">
    <source>
        <dbReference type="SAM" id="Coils"/>
    </source>
</evidence>
<proteinExistence type="predicted"/>
<feature type="compositionally biased region" description="Basic and acidic residues" evidence="3">
    <location>
        <begin position="1829"/>
        <end position="1840"/>
    </location>
</feature>
<accession>A0A176WJH9</accession>